<protein>
    <recommendedName>
        <fullName evidence="2">BPL/LPL catalytic domain-containing protein</fullName>
    </recommendedName>
</protein>
<dbReference type="Gene3D" id="3.30.930.10">
    <property type="entry name" value="Bira Bifunctional Protein, Domain 2"/>
    <property type="match status" value="1"/>
</dbReference>
<dbReference type="GO" id="GO:0004077">
    <property type="term" value="F:biotin--[biotin carboxyl-carrier protein] ligase activity"/>
    <property type="evidence" value="ECO:0007669"/>
    <property type="project" value="InterPro"/>
</dbReference>
<evidence type="ECO:0000313" key="3">
    <source>
        <dbReference type="EMBL" id="SVD53152.1"/>
    </source>
</evidence>
<proteinExistence type="predicted"/>
<reference evidence="3" key="1">
    <citation type="submission" date="2018-05" db="EMBL/GenBank/DDBJ databases">
        <authorList>
            <person name="Lanie J.A."/>
            <person name="Ng W.-L."/>
            <person name="Kazmierczak K.M."/>
            <person name="Andrzejewski T.M."/>
            <person name="Davidsen T.M."/>
            <person name="Wayne K.J."/>
            <person name="Tettelin H."/>
            <person name="Glass J.I."/>
            <person name="Rusch D."/>
            <person name="Podicherti R."/>
            <person name="Tsui H.-C.T."/>
            <person name="Winkler M.E."/>
        </authorList>
    </citation>
    <scope>NUCLEOTIDE SEQUENCE</scope>
</reference>
<feature type="domain" description="BPL/LPL catalytic" evidence="2">
    <location>
        <begin position="10"/>
        <end position="195"/>
    </location>
</feature>
<dbReference type="PANTHER" id="PTHR12835">
    <property type="entry name" value="BIOTIN PROTEIN LIGASE"/>
    <property type="match status" value="1"/>
</dbReference>
<gene>
    <name evidence="3" type="ORF">METZ01_LOCUS406006</name>
</gene>
<organism evidence="3">
    <name type="scientific">marine metagenome</name>
    <dbReference type="NCBI Taxonomy" id="408172"/>
    <lineage>
        <taxon>unclassified sequences</taxon>
        <taxon>metagenomes</taxon>
        <taxon>ecological metagenomes</taxon>
    </lineage>
</organism>
<keyword evidence="1" id="KW-0436">Ligase</keyword>
<dbReference type="GO" id="GO:0005737">
    <property type="term" value="C:cytoplasm"/>
    <property type="evidence" value="ECO:0007669"/>
    <property type="project" value="TreeGrafter"/>
</dbReference>
<dbReference type="EMBL" id="UINC01156627">
    <property type="protein sequence ID" value="SVD53152.1"/>
    <property type="molecule type" value="Genomic_DNA"/>
</dbReference>
<dbReference type="Pfam" id="PF03099">
    <property type="entry name" value="BPL_LplA_LipB"/>
    <property type="match status" value="1"/>
</dbReference>
<evidence type="ECO:0000256" key="1">
    <source>
        <dbReference type="ARBA" id="ARBA00022598"/>
    </source>
</evidence>
<dbReference type="InterPro" id="IPR004143">
    <property type="entry name" value="BPL_LPL_catalytic"/>
</dbReference>
<evidence type="ECO:0000259" key="2">
    <source>
        <dbReference type="PROSITE" id="PS51733"/>
    </source>
</evidence>
<dbReference type="PROSITE" id="PS51733">
    <property type="entry name" value="BPL_LPL_CATALYTIC"/>
    <property type="match status" value="1"/>
</dbReference>
<dbReference type="NCBIfam" id="TIGR00121">
    <property type="entry name" value="birA_ligase"/>
    <property type="match status" value="1"/>
</dbReference>
<dbReference type="CDD" id="cd16442">
    <property type="entry name" value="BPL"/>
    <property type="match status" value="1"/>
</dbReference>
<dbReference type="SUPFAM" id="SSF55681">
    <property type="entry name" value="Class II aaRS and biotin synthetases"/>
    <property type="match status" value="1"/>
</dbReference>
<dbReference type="InterPro" id="IPR004408">
    <property type="entry name" value="Biotin_CoA_COase_ligase"/>
</dbReference>
<name>A0A382W2W7_9ZZZZ</name>
<dbReference type="PANTHER" id="PTHR12835:SF5">
    <property type="entry name" value="BIOTIN--PROTEIN LIGASE"/>
    <property type="match status" value="1"/>
</dbReference>
<sequence length="199" mass="22549">MLSVEQLQAGLNTEFLGREVKYQDQTLSTNDDAWICYQNHESEGTLIFTEEQKHGRGRRQGKWISSPGKSLTFSFLLHPEMPFKELGIFSLLAGVSIVKGIHDITKIQVGLKWPNDIILNHKKMGGILIESHTEGAKLGIVVGIGLNINESQNDIPKNLQMQATSLSIYSGKEFCRELILAVILNEFEKLYLYHWHEII</sequence>
<feature type="non-terminal residue" evidence="3">
    <location>
        <position position="199"/>
    </location>
</feature>
<dbReference type="AlphaFoldDB" id="A0A382W2W7"/>
<accession>A0A382W2W7</accession>
<dbReference type="InterPro" id="IPR045864">
    <property type="entry name" value="aa-tRNA-synth_II/BPL/LPL"/>
</dbReference>